<evidence type="ECO:0000256" key="2">
    <source>
        <dbReference type="ARBA" id="ARBA00022729"/>
    </source>
</evidence>
<evidence type="ECO:0000256" key="3">
    <source>
        <dbReference type="SAM" id="MobiDB-lite"/>
    </source>
</evidence>
<accession>A0A3G2T6B1</accession>
<organism evidence="5 7">
    <name type="scientific">Acinetobacter wuhouensis</name>
    <dbReference type="NCBI Taxonomy" id="1879050"/>
    <lineage>
        <taxon>Bacteria</taxon>
        <taxon>Pseudomonadati</taxon>
        <taxon>Pseudomonadota</taxon>
        <taxon>Gammaproteobacteria</taxon>
        <taxon>Moraxellales</taxon>
        <taxon>Moraxellaceae</taxon>
        <taxon>Acinetobacter</taxon>
    </lineage>
</organism>
<feature type="chain" id="PRO_5044593466" evidence="4">
    <location>
        <begin position="23"/>
        <end position="319"/>
    </location>
</feature>
<dbReference type="EMBL" id="SGSQ01000033">
    <property type="protein sequence ID" value="RZG43461.1"/>
    <property type="molecule type" value="Genomic_DNA"/>
</dbReference>
<dbReference type="AlphaFoldDB" id="A0A3G2T6B1"/>
<evidence type="ECO:0000256" key="4">
    <source>
        <dbReference type="SAM" id="SignalP"/>
    </source>
</evidence>
<evidence type="ECO:0000313" key="7">
    <source>
        <dbReference type="Proteomes" id="UP000279962"/>
    </source>
</evidence>
<comment type="similarity">
    <text evidence="1">Belongs to the MlaA family.</text>
</comment>
<protein>
    <submittedName>
        <fullName evidence="5">VacJ family lipoprotein</fullName>
    </submittedName>
</protein>
<dbReference type="PANTHER" id="PTHR30035">
    <property type="entry name" value="LIPOPROTEIN VACJ-RELATED"/>
    <property type="match status" value="1"/>
</dbReference>
<dbReference type="GO" id="GO:0016020">
    <property type="term" value="C:membrane"/>
    <property type="evidence" value="ECO:0007669"/>
    <property type="project" value="InterPro"/>
</dbReference>
<keyword evidence="5" id="KW-0449">Lipoprotein</keyword>
<dbReference type="Proteomes" id="UP000279962">
    <property type="component" value="Chromosome"/>
</dbReference>
<proteinExistence type="inferred from homology"/>
<feature type="region of interest" description="Disordered" evidence="3">
    <location>
        <begin position="287"/>
        <end position="319"/>
    </location>
</feature>
<feature type="signal peptide" evidence="4">
    <location>
        <begin position="1"/>
        <end position="22"/>
    </location>
</feature>
<feature type="compositionally biased region" description="Polar residues" evidence="3">
    <location>
        <begin position="27"/>
        <end position="41"/>
    </location>
</feature>
<sequence>MRPYHTLWACLLSIGLTSHVFAQEESSTQENANNALSTASVSDDKPAIDDTTTTATSKHPRLTALKELKHVTKNDLKVNANAAQPDAVKDPLQPLNREVYAFNDMLDRNIFRPIAVQYKEKTPEDVRSSYSLFRKNLSEPWNAVNQLAQGRFSRAAKSLGRFTINTVTSLGMADPATRLGLATEEESLGMTLGYYGVPSGPYLMLPILGPSTIRHVGDYVAEGYANPITYPMDDNGQTGLIWGNRVLGGINTRAKLLDVESVLQGDRYAAIRDIYLQRLAFQIAEKKGKGEEAVAFVDDEDESDDVMSPDDSTDSNTQQ</sequence>
<dbReference type="EMBL" id="CP033133">
    <property type="protein sequence ID" value="AYO55532.1"/>
    <property type="molecule type" value="Genomic_DNA"/>
</dbReference>
<keyword evidence="2 4" id="KW-0732">Signal</keyword>
<evidence type="ECO:0000313" key="6">
    <source>
        <dbReference type="EMBL" id="RZG43461.1"/>
    </source>
</evidence>
<gene>
    <name evidence="5" type="ORF">CDG68_18600</name>
    <name evidence="6" type="ORF">EXU28_17155</name>
</gene>
<dbReference type="InterPro" id="IPR007428">
    <property type="entry name" value="MlaA"/>
</dbReference>
<name>A0A3G2T6B1_9GAMM</name>
<evidence type="ECO:0000256" key="1">
    <source>
        <dbReference type="ARBA" id="ARBA00010634"/>
    </source>
</evidence>
<dbReference type="Pfam" id="PF04333">
    <property type="entry name" value="MlaA"/>
    <property type="match status" value="1"/>
</dbReference>
<feature type="compositionally biased region" description="Acidic residues" evidence="3">
    <location>
        <begin position="297"/>
        <end position="313"/>
    </location>
</feature>
<dbReference type="GO" id="GO:0120010">
    <property type="term" value="P:intermembrane phospholipid transfer"/>
    <property type="evidence" value="ECO:0007669"/>
    <property type="project" value="TreeGrafter"/>
</dbReference>
<dbReference type="Proteomes" id="UP000293863">
    <property type="component" value="Unassembled WGS sequence"/>
</dbReference>
<evidence type="ECO:0000313" key="8">
    <source>
        <dbReference type="Proteomes" id="UP000293863"/>
    </source>
</evidence>
<reference evidence="6 8" key="2">
    <citation type="submission" date="2019-02" db="EMBL/GenBank/DDBJ databases">
        <title>The Batch Genome Submission of Acinetobacter spp. strains.</title>
        <authorList>
            <person name="Qin J."/>
            <person name="Hu Y."/>
            <person name="Ye H."/>
            <person name="Wei L."/>
            <person name="Feng Y."/>
            <person name="Zong Z."/>
        </authorList>
    </citation>
    <scope>NUCLEOTIDE SEQUENCE [LARGE SCALE GENOMIC DNA]</scope>
    <source>
        <strain evidence="6 8">WCHAW060049</strain>
    </source>
</reference>
<keyword evidence="8" id="KW-1185">Reference proteome</keyword>
<reference evidence="5 7" key="1">
    <citation type="submission" date="2018-10" db="EMBL/GenBank/DDBJ databases">
        <title>The complete genome of Acinetobacter wuhouensis strain WCHAW010062.</title>
        <authorList>
            <person name="Hu Y."/>
            <person name="Long H."/>
            <person name="Feng Y."/>
            <person name="Zong Z."/>
        </authorList>
    </citation>
    <scope>NUCLEOTIDE SEQUENCE [LARGE SCALE GENOMIC DNA]</scope>
    <source>
        <strain evidence="5 7">WCHAW010062</strain>
    </source>
</reference>
<dbReference type="RefSeq" id="WP_087554121.1">
    <property type="nucleotide sequence ID" value="NZ_CP033133.1"/>
</dbReference>
<dbReference type="PANTHER" id="PTHR30035:SF3">
    <property type="entry name" value="INTERMEMBRANE PHOSPHOLIPID TRANSPORT SYSTEM LIPOPROTEIN MLAA"/>
    <property type="match status" value="1"/>
</dbReference>
<evidence type="ECO:0000313" key="5">
    <source>
        <dbReference type="EMBL" id="AYO55532.1"/>
    </source>
</evidence>
<feature type="region of interest" description="Disordered" evidence="3">
    <location>
        <begin position="27"/>
        <end position="60"/>
    </location>
</feature>
<dbReference type="PRINTS" id="PR01805">
    <property type="entry name" value="VACJLIPOPROT"/>
</dbReference>